<reference evidence="3" key="1">
    <citation type="submission" date="2020-05" db="EMBL/GenBank/DDBJ databases">
        <authorList>
            <person name="Chiriac C."/>
            <person name="Salcher M."/>
            <person name="Ghai R."/>
            <person name="Kavagutti S V."/>
        </authorList>
    </citation>
    <scope>NUCLEOTIDE SEQUENCE</scope>
</reference>
<proteinExistence type="predicted"/>
<evidence type="ECO:0000256" key="1">
    <source>
        <dbReference type="SAM" id="Phobius"/>
    </source>
</evidence>
<keyword evidence="1" id="KW-0472">Membrane</keyword>
<evidence type="ECO:0000313" key="3">
    <source>
        <dbReference type="EMBL" id="CAB4212786.1"/>
    </source>
</evidence>
<accession>A0A6J5SF36</accession>
<name>A0A6J5SF36_9CAUD</name>
<evidence type="ECO:0000313" key="2">
    <source>
        <dbReference type="EMBL" id="CAB4182760.1"/>
    </source>
</evidence>
<feature type="transmembrane region" description="Helical" evidence="1">
    <location>
        <begin position="14"/>
        <end position="36"/>
    </location>
</feature>
<sequence length="63" mass="6849">MSEKDNKTSRGERFVSFSALWIARLALATLSVAGMIHLLSGVDVVILYPVAVISVAFLLKETL</sequence>
<dbReference type="EMBL" id="LR797394">
    <property type="protein sequence ID" value="CAB4212786.1"/>
    <property type="molecule type" value="Genomic_DNA"/>
</dbReference>
<dbReference type="EMBL" id="LR797026">
    <property type="protein sequence ID" value="CAB4182760.1"/>
    <property type="molecule type" value="Genomic_DNA"/>
</dbReference>
<organism evidence="3">
    <name type="scientific">uncultured Caudovirales phage</name>
    <dbReference type="NCBI Taxonomy" id="2100421"/>
    <lineage>
        <taxon>Viruses</taxon>
        <taxon>Duplodnaviria</taxon>
        <taxon>Heunggongvirae</taxon>
        <taxon>Uroviricota</taxon>
        <taxon>Caudoviricetes</taxon>
        <taxon>Peduoviridae</taxon>
        <taxon>Maltschvirus</taxon>
        <taxon>Maltschvirus maltsch</taxon>
    </lineage>
</organism>
<gene>
    <name evidence="2" type="ORF">UFOVP1085_20</name>
    <name evidence="3" type="ORF">UFOVP1439_40</name>
</gene>
<feature type="transmembrane region" description="Helical" evidence="1">
    <location>
        <begin position="42"/>
        <end position="59"/>
    </location>
</feature>
<keyword evidence="1" id="KW-1133">Transmembrane helix</keyword>
<protein>
    <submittedName>
        <fullName evidence="3">Uncharacterized protein</fullName>
    </submittedName>
</protein>
<keyword evidence="1" id="KW-0812">Transmembrane</keyword>